<accession>A0A9N9JKF7</accession>
<comment type="caution">
    <text evidence="1">The sequence shown here is derived from an EMBL/GenBank/DDBJ whole genome shotgun (WGS) entry which is preliminary data.</text>
</comment>
<dbReference type="OrthoDB" id="2445623at2759"/>
<protein>
    <submittedName>
        <fullName evidence="1">6271_t:CDS:1</fullName>
    </submittedName>
</protein>
<evidence type="ECO:0000313" key="1">
    <source>
        <dbReference type="EMBL" id="CAG8780795.1"/>
    </source>
</evidence>
<gene>
    <name evidence="1" type="ORF">RFULGI_LOCUS15804</name>
</gene>
<feature type="non-terminal residue" evidence="1">
    <location>
        <position position="65"/>
    </location>
</feature>
<keyword evidence="2" id="KW-1185">Reference proteome</keyword>
<reference evidence="1" key="1">
    <citation type="submission" date="2021-06" db="EMBL/GenBank/DDBJ databases">
        <authorList>
            <person name="Kallberg Y."/>
            <person name="Tangrot J."/>
            <person name="Rosling A."/>
        </authorList>
    </citation>
    <scope>NUCLEOTIDE SEQUENCE</scope>
    <source>
        <strain evidence="1">IN212</strain>
    </source>
</reference>
<name>A0A9N9JKF7_9GLOM</name>
<dbReference type="Proteomes" id="UP000789396">
    <property type="component" value="Unassembled WGS sequence"/>
</dbReference>
<proteinExistence type="predicted"/>
<sequence length="65" mass="8212">FYYTNEAEDWNCSNIVEYYRVKSKQKERKKILDYIKKDIQKVDDLVFEFDETRRRKAREILDNWK</sequence>
<feature type="non-terminal residue" evidence="1">
    <location>
        <position position="1"/>
    </location>
</feature>
<organism evidence="1 2">
    <name type="scientific">Racocetra fulgida</name>
    <dbReference type="NCBI Taxonomy" id="60492"/>
    <lineage>
        <taxon>Eukaryota</taxon>
        <taxon>Fungi</taxon>
        <taxon>Fungi incertae sedis</taxon>
        <taxon>Mucoromycota</taxon>
        <taxon>Glomeromycotina</taxon>
        <taxon>Glomeromycetes</taxon>
        <taxon>Diversisporales</taxon>
        <taxon>Gigasporaceae</taxon>
        <taxon>Racocetra</taxon>
    </lineage>
</organism>
<evidence type="ECO:0000313" key="2">
    <source>
        <dbReference type="Proteomes" id="UP000789396"/>
    </source>
</evidence>
<dbReference type="AlphaFoldDB" id="A0A9N9JKF7"/>
<dbReference type="EMBL" id="CAJVPZ010052654">
    <property type="protein sequence ID" value="CAG8780795.1"/>
    <property type="molecule type" value="Genomic_DNA"/>
</dbReference>